<name>A0ABR4N7E5_9FUNG</name>
<dbReference type="Proteomes" id="UP001527925">
    <property type="component" value="Unassembled WGS sequence"/>
</dbReference>
<evidence type="ECO:0000256" key="8">
    <source>
        <dbReference type="RuleBase" id="RU366003"/>
    </source>
</evidence>
<comment type="caution">
    <text evidence="10">The sequence shown here is derived from an EMBL/GenBank/DDBJ whole genome shotgun (WGS) entry which is preliminary data.</text>
</comment>
<dbReference type="Pfam" id="PF02811">
    <property type="entry name" value="PHP"/>
    <property type="match status" value="1"/>
</dbReference>
<evidence type="ECO:0000256" key="4">
    <source>
        <dbReference type="ARBA" id="ARBA00022605"/>
    </source>
</evidence>
<accession>A0ABR4N7E5</accession>
<dbReference type="CDD" id="cd12110">
    <property type="entry name" value="PHP_HisPPase_Hisj_like"/>
    <property type="match status" value="1"/>
</dbReference>
<evidence type="ECO:0000256" key="2">
    <source>
        <dbReference type="ARBA" id="ARBA00009152"/>
    </source>
</evidence>
<keyword evidence="5 8" id="KW-0378">Hydrolase</keyword>
<dbReference type="SUPFAM" id="SSF89550">
    <property type="entry name" value="PHP domain-like"/>
    <property type="match status" value="1"/>
</dbReference>
<gene>
    <name evidence="10" type="ORF">HK105_205068</name>
</gene>
<evidence type="ECO:0000256" key="6">
    <source>
        <dbReference type="ARBA" id="ARBA00023102"/>
    </source>
</evidence>
<evidence type="ECO:0000259" key="9">
    <source>
        <dbReference type="Pfam" id="PF02811"/>
    </source>
</evidence>
<feature type="domain" description="PHP" evidence="9">
    <location>
        <begin position="5"/>
        <end position="228"/>
    </location>
</feature>
<dbReference type="InterPro" id="IPR004013">
    <property type="entry name" value="PHP_dom"/>
</dbReference>
<evidence type="ECO:0000313" key="10">
    <source>
        <dbReference type="EMBL" id="KAL2915452.1"/>
    </source>
</evidence>
<dbReference type="NCBIfam" id="TIGR01856">
    <property type="entry name" value="hisJ_fam"/>
    <property type="match status" value="1"/>
</dbReference>
<keyword evidence="4 8" id="KW-0028">Amino-acid biosynthesis</keyword>
<dbReference type="Gene3D" id="3.20.20.140">
    <property type="entry name" value="Metal-dependent hydrolases"/>
    <property type="match status" value="1"/>
</dbReference>
<dbReference type="PANTHER" id="PTHR21039">
    <property type="entry name" value="HISTIDINOL PHOSPHATASE-RELATED"/>
    <property type="match status" value="1"/>
</dbReference>
<keyword evidence="6 8" id="KW-0368">Histidine biosynthesis</keyword>
<reference evidence="10 11" key="1">
    <citation type="submission" date="2023-09" db="EMBL/GenBank/DDBJ databases">
        <title>Pangenome analysis of Batrachochytrium dendrobatidis and related Chytrids.</title>
        <authorList>
            <person name="Yacoub M.N."/>
            <person name="Stajich J.E."/>
            <person name="James T.Y."/>
        </authorList>
    </citation>
    <scope>NUCLEOTIDE SEQUENCE [LARGE SCALE GENOMIC DNA]</scope>
    <source>
        <strain evidence="10 11">JEL0888</strain>
    </source>
</reference>
<sequence length="318" mass="36038">MVHSLHSHSGDHCAHAIGKLEDIIERAVELGFETYGMTEHMPRSREQDLYPEEVEARMSTADTLRMFREFYAHARSLQAKYKGRIALLVGMETENIHAGTIDEIRAIRVECPVDYLVGSVHHVHGFPIDYDKEGFARLEAFLVERELGIPAGQPLTAEQRRAGTEAAFHAYFDAQYELIRQLRPTVVGHFDLINMFRIDHPLTEATLAKIDRNIDAIVEYGGLVEINSQGWRKGLPGPHPQREIIQRMIPRGVRFCLSDDSHGPLAVATAYRRVHDYLAEVGIHQVFFPKLAADGSLTIESLPNVLSHPFWDNKELDD</sequence>
<dbReference type="InterPro" id="IPR016195">
    <property type="entry name" value="Pol/histidinol_Pase-like"/>
</dbReference>
<evidence type="ECO:0000256" key="3">
    <source>
        <dbReference type="ARBA" id="ARBA00013085"/>
    </source>
</evidence>
<organism evidence="10 11">
    <name type="scientific">Polyrhizophydium stewartii</name>
    <dbReference type="NCBI Taxonomy" id="2732419"/>
    <lineage>
        <taxon>Eukaryota</taxon>
        <taxon>Fungi</taxon>
        <taxon>Fungi incertae sedis</taxon>
        <taxon>Chytridiomycota</taxon>
        <taxon>Chytridiomycota incertae sedis</taxon>
        <taxon>Chytridiomycetes</taxon>
        <taxon>Rhizophydiales</taxon>
        <taxon>Rhizophydiales incertae sedis</taxon>
        <taxon>Polyrhizophydium</taxon>
    </lineage>
</organism>
<dbReference type="PANTHER" id="PTHR21039:SF0">
    <property type="entry name" value="HISTIDINOL-PHOSPHATASE"/>
    <property type="match status" value="1"/>
</dbReference>
<dbReference type="EC" id="3.1.3.15" evidence="3 8"/>
<keyword evidence="11" id="KW-1185">Reference proteome</keyword>
<comment type="catalytic activity">
    <reaction evidence="7 8">
        <text>L-histidinol phosphate + H2O = L-histidinol + phosphate</text>
        <dbReference type="Rhea" id="RHEA:14465"/>
        <dbReference type="ChEBI" id="CHEBI:15377"/>
        <dbReference type="ChEBI" id="CHEBI:43474"/>
        <dbReference type="ChEBI" id="CHEBI:57699"/>
        <dbReference type="ChEBI" id="CHEBI:57980"/>
        <dbReference type="EC" id="3.1.3.15"/>
    </reaction>
</comment>
<dbReference type="EMBL" id="JADGIZ020000024">
    <property type="protein sequence ID" value="KAL2915452.1"/>
    <property type="molecule type" value="Genomic_DNA"/>
</dbReference>
<dbReference type="InterPro" id="IPR010140">
    <property type="entry name" value="Histidinol_P_phosphatase_HisJ"/>
</dbReference>
<evidence type="ECO:0000256" key="5">
    <source>
        <dbReference type="ARBA" id="ARBA00022801"/>
    </source>
</evidence>
<proteinExistence type="inferred from homology"/>
<protein>
    <recommendedName>
        <fullName evidence="3 8">Histidinol-phosphatase</fullName>
        <shortName evidence="8">HolPase</shortName>
        <ecNumber evidence="3 8">3.1.3.15</ecNumber>
    </recommendedName>
</protein>
<evidence type="ECO:0000256" key="1">
    <source>
        <dbReference type="ARBA" id="ARBA00004970"/>
    </source>
</evidence>
<evidence type="ECO:0000313" key="11">
    <source>
        <dbReference type="Proteomes" id="UP001527925"/>
    </source>
</evidence>
<evidence type="ECO:0000256" key="7">
    <source>
        <dbReference type="ARBA" id="ARBA00049158"/>
    </source>
</evidence>
<comment type="pathway">
    <text evidence="1 8">Amino-acid biosynthesis; L-histidine biosynthesis; L-histidine from 5-phospho-alpha-D-ribose 1-diphosphate: step 8/9.</text>
</comment>
<comment type="similarity">
    <text evidence="2 8">Belongs to the PHP hydrolase family. HisK subfamily.</text>
</comment>